<comment type="caution">
    <text evidence="1">The sequence shown here is derived from an EMBL/GenBank/DDBJ whole genome shotgun (WGS) entry which is preliminary data.</text>
</comment>
<evidence type="ECO:0000313" key="1">
    <source>
        <dbReference type="EMBL" id="KAH7930486.1"/>
    </source>
</evidence>
<name>A0ACB8BWZ1_9AGAM</name>
<evidence type="ECO:0000313" key="2">
    <source>
        <dbReference type="Proteomes" id="UP000790709"/>
    </source>
</evidence>
<proteinExistence type="predicted"/>
<reference evidence="1" key="1">
    <citation type="journal article" date="2021" name="New Phytol.">
        <title>Evolutionary innovations through gain and loss of genes in the ectomycorrhizal Boletales.</title>
        <authorList>
            <person name="Wu G."/>
            <person name="Miyauchi S."/>
            <person name="Morin E."/>
            <person name="Kuo A."/>
            <person name="Drula E."/>
            <person name="Varga T."/>
            <person name="Kohler A."/>
            <person name="Feng B."/>
            <person name="Cao Y."/>
            <person name="Lipzen A."/>
            <person name="Daum C."/>
            <person name="Hundley H."/>
            <person name="Pangilinan J."/>
            <person name="Johnson J."/>
            <person name="Barry K."/>
            <person name="LaButti K."/>
            <person name="Ng V."/>
            <person name="Ahrendt S."/>
            <person name="Min B."/>
            <person name="Choi I.G."/>
            <person name="Park H."/>
            <person name="Plett J.M."/>
            <person name="Magnuson J."/>
            <person name="Spatafora J.W."/>
            <person name="Nagy L.G."/>
            <person name="Henrissat B."/>
            <person name="Grigoriev I.V."/>
            <person name="Yang Z.L."/>
            <person name="Xu J."/>
            <person name="Martin F.M."/>
        </authorList>
    </citation>
    <scope>NUCLEOTIDE SEQUENCE</scope>
    <source>
        <strain evidence="1">KUC20120723A-06</strain>
    </source>
</reference>
<gene>
    <name evidence="1" type="ORF">BV22DRAFT_1028457</name>
</gene>
<organism evidence="1 2">
    <name type="scientific">Leucogyrophana mollusca</name>
    <dbReference type="NCBI Taxonomy" id="85980"/>
    <lineage>
        <taxon>Eukaryota</taxon>
        <taxon>Fungi</taxon>
        <taxon>Dikarya</taxon>
        <taxon>Basidiomycota</taxon>
        <taxon>Agaricomycotina</taxon>
        <taxon>Agaricomycetes</taxon>
        <taxon>Agaricomycetidae</taxon>
        <taxon>Boletales</taxon>
        <taxon>Boletales incertae sedis</taxon>
        <taxon>Leucogyrophana</taxon>
    </lineage>
</organism>
<dbReference type="EMBL" id="MU266332">
    <property type="protein sequence ID" value="KAH7930486.1"/>
    <property type="molecule type" value="Genomic_DNA"/>
</dbReference>
<protein>
    <submittedName>
        <fullName evidence="1">Low temperature viability protein</fullName>
    </submittedName>
</protein>
<dbReference type="Proteomes" id="UP000790709">
    <property type="component" value="Unassembled WGS sequence"/>
</dbReference>
<sequence>MPQKSVFRQPGAKHFQLVHRSQRDPLIHDPEASQHVLKAFVRGNDKKGKSRADLEAILSPEDLEHDSRANVGEAALYGVYFDDTEYDYMQHLRAVGVEEDGVDSVLLEAPAVSKKPPKGKGKEQQPISLRDIPTEALPSSSELPRNYESQEAVPSSIAGFQPEMDPHLRQVLEALEDDAFVDDGVEDDFFAELVGEGERDETDEVDFEFYEDGELEETEIVDEEDGTGNDGWEARFAKFKKDQKDVPPPSDFGDEHSEGADTIGNLPKLPVIGGKRRRKGTSDASGYSMSSSSMYRTEALLTLDERFDQMMDKEYGSDEGEEAGHEDGDDDTPSETSDEAPDLITTREDFEAMMDDFLGNYEILGRRLKPVLPGDTGAGKLETLRRTMGQDERVRITSGDSDEDDDDEKLFAAFHANDEDKKDRWDCETILTTYSNLENHPRLIRARDSKPVPKIKLDPRTGLPTVDGDVKGVKVSKARQTMQDLEEEDETEDGDAAPRQTITRPRDESKEDKKARKQAVKAERQARRVDKKATKEQFSTEMKHMAQGLSNKTKSSRIRKL</sequence>
<keyword evidence="2" id="KW-1185">Reference proteome</keyword>
<accession>A0ACB8BWZ1</accession>